<dbReference type="Proteomes" id="UP000460715">
    <property type="component" value="Unassembled WGS sequence"/>
</dbReference>
<dbReference type="OrthoDB" id="9757976at2"/>
<feature type="domain" description="CobN/magnesium chelatase" evidence="1">
    <location>
        <begin position="142"/>
        <end position="691"/>
    </location>
</feature>
<evidence type="ECO:0000313" key="3">
    <source>
        <dbReference type="Proteomes" id="UP000460715"/>
    </source>
</evidence>
<evidence type="ECO:0000313" key="2">
    <source>
        <dbReference type="EMBL" id="MXP64153.1"/>
    </source>
</evidence>
<gene>
    <name evidence="2" type="primary">cobN</name>
    <name evidence="2" type="ORF">E0493_12440</name>
</gene>
<dbReference type="NCBIfam" id="NF008973">
    <property type="entry name" value="PRK12321.1"/>
    <property type="match status" value="1"/>
</dbReference>
<dbReference type="RefSeq" id="WP_160937282.1">
    <property type="nucleotide sequence ID" value="NZ_SNVJ01000009.1"/>
</dbReference>
<dbReference type="EMBL" id="SNVJ01000009">
    <property type="protein sequence ID" value="MXP64153.1"/>
    <property type="molecule type" value="Genomic_DNA"/>
</dbReference>
<dbReference type="GO" id="GO:0051116">
    <property type="term" value="F:cobaltochelatase activity"/>
    <property type="evidence" value="ECO:0007669"/>
    <property type="project" value="UniProtKB-EC"/>
</dbReference>
<accession>A0A845B966</accession>
<comment type="caution">
    <text evidence="2">The sequence shown here is derived from an EMBL/GenBank/DDBJ whole genome shotgun (WGS) entry which is preliminary data.</text>
</comment>
<name>A0A845B966_9PROT</name>
<evidence type="ECO:0000259" key="1">
    <source>
        <dbReference type="Pfam" id="PF02514"/>
    </source>
</evidence>
<dbReference type="InterPro" id="IPR003672">
    <property type="entry name" value="CobN/Mg_chltase"/>
</dbReference>
<dbReference type="CDD" id="cd10150">
    <property type="entry name" value="CobN_like"/>
    <property type="match status" value="1"/>
</dbReference>
<dbReference type="PANTHER" id="PTHR44119">
    <property type="entry name" value="MAGNESIUM-CHELATASE SUBUNIT CHLH, CHLOROPLASTIC"/>
    <property type="match status" value="1"/>
</dbReference>
<proteinExistence type="predicted"/>
<dbReference type="Pfam" id="PF02514">
    <property type="entry name" value="CobN-Mg_chel"/>
    <property type="match status" value="2"/>
</dbReference>
<dbReference type="AlphaFoldDB" id="A0A845B966"/>
<protein>
    <submittedName>
        <fullName evidence="2">Cobaltochelatase subunit CobN</fullName>
        <ecNumber evidence="2">6.6.1.2</ecNumber>
    </submittedName>
</protein>
<dbReference type="PANTHER" id="PTHR44119:SF4">
    <property type="entry name" value="AEROBIC COBALTOCHELATASE SUBUNIT COBN"/>
    <property type="match status" value="1"/>
</dbReference>
<dbReference type="EC" id="6.6.1.2" evidence="2"/>
<keyword evidence="2" id="KW-0436">Ligase</keyword>
<reference evidence="2 3" key="1">
    <citation type="submission" date="2019-03" db="EMBL/GenBank/DDBJ databases">
        <title>Roseomonas sp. a novel Roseomonas species isolated from Sea whip Gorgonian.</title>
        <authorList>
            <person name="Li F."/>
            <person name="Pan X."/>
            <person name="Huang S."/>
            <person name="Li Z."/>
            <person name="Meng B."/>
        </authorList>
    </citation>
    <scope>NUCLEOTIDE SEQUENCE [LARGE SCALE GENOMIC DNA]</scope>
    <source>
        <strain evidence="2 3">M0104</strain>
    </source>
</reference>
<sequence length="1111" mass="117440">MHLLRQETRSLEEDAAAVDLGHAPADLVLLSFTDSDLGAAATAWEALPTPRPSLRLANLAQLRHPMSVDLYAEDVLARSRCVVIRLLGGLEYWRYGAEEVAALCRRAGIPLALLPGDGRADPQLAALSTVPPEAYARLDASLREGGPENLGSALRLAAHLAGLAPDDAPPPRPLPACGEHPLGGEEADPQAVLVFYRSHLLAGDVAPMLAQAEALRARGLRVRGLFAASLKDAACARFVADRLAAWRPTVVLNATAFSARQGNASPLDAAGAPVLQLLLSGAPREAWAASTRGLSQSDLAMQVVLPELDGRLLTAAIGFKQEATPIPGLDYARTLLAPDAEGIALAADRAAGWARLAATPAAQRRVAVLLSDYPAAGGQAGHAVGLDSFASLAALLEDLAGAGYQLDTPPPATAALARSLTEGPATPFLPLADYRARFATLPAPLREAVTAAWGAPDEDPACRDGALTLRHLRLGNLLLAVQPDRGSVFDRRAGYHDPDTPPRHAYLAFYLWLRAGFGAHALVHLGTHGTLEWLPGKAAALSEACAPAALLRGLPVVYPFIANNPGEAAVAKRRLGAVTIGHLTPPLKPAGQHGAALELERLIDEYAAADGLDRRRTALLRRAILDRAEETGLLAEGHIPRDLPEEDALARLDAWLCDVKEMQIRDGLHVFGRAPAPERRRALLAALARAAPGFDAARLDAAAPAERAALLAALDGRFIQPGPAGAPTRGRADVLPTGRNLFSIDPRGVPTRSALTLAEKAAAELLRRHRQEQGDWPRALVLDLWGSATMRTGGEDLALALVLLGARPAWDEASARVTGVEILPLALLDRPRVDVTLRISGLFRDAFPAQIALFDSAVRAIAGRDDEAPDWNPLAAAAQGLEGDALRRATARIFGAAPGFYGTGLEERIARGAWESRDELGRAWLDASAATYGQGLEGTPDRAALAARVTAAEAFLHTQDHAETDLLDSPDYAAHEGGFAAAAAALGATPALYHADTATPDAPRLRGLAEEVARVVRARAANPAWIAGMMRHGHRGGGEIARALEGLHAFAATLPERLDPQFDLLFDATLGDPAVRAFLAANNPAALEAMRARFAEARERGLWRPRRNDTP</sequence>
<feature type="domain" description="CobN/magnesium chelatase" evidence="1">
    <location>
        <begin position="698"/>
        <end position="1108"/>
    </location>
</feature>
<keyword evidence="3" id="KW-1185">Reference proteome</keyword>
<organism evidence="2 3">
    <name type="scientific">Teichococcus coralli</name>
    <dbReference type="NCBI Taxonomy" id="2545983"/>
    <lineage>
        <taxon>Bacteria</taxon>
        <taxon>Pseudomonadati</taxon>
        <taxon>Pseudomonadota</taxon>
        <taxon>Alphaproteobacteria</taxon>
        <taxon>Acetobacterales</taxon>
        <taxon>Roseomonadaceae</taxon>
        <taxon>Roseomonas</taxon>
    </lineage>
</organism>